<evidence type="ECO:0000313" key="2">
    <source>
        <dbReference type="Proteomes" id="UP000504611"/>
    </source>
</evidence>
<proteinExistence type="predicted"/>
<dbReference type="Pfam" id="PF21670">
    <property type="entry name" value="HOOK_N_NuMA"/>
    <property type="match status" value="1"/>
</dbReference>
<dbReference type="CDD" id="cd22224">
    <property type="entry name" value="HkD_NuMA"/>
    <property type="match status" value="1"/>
</dbReference>
<dbReference type="GeneID" id="104968273"/>
<sequence length="204" mass="23283">MNLGVKALLSWVNNLKLSEREMTVDDLQDGTVLLKVVYMLKKEPNSCVSNTMEDRFQLIADFLERDCRFNAAKGTSLSWDNIKDGIHLTVEIAKVLLLLVYHDIMNDRCTLNMMESNSELEIANLTGSYVMESDGCVYLNKRLDAYLERRHMSVYRETFERSATASSSNVSTMSSLSDDDSPVFHRRQKVSFMDMQTVASPLTR</sequence>
<dbReference type="Proteomes" id="UP000504611">
    <property type="component" value="Unplaced"/>
</dbReference>
<accession>A0A6I9Q795</accession>
<evidence type="ECO:0000313" key="3">
    <source>
        <dbReference type="RefSeq" id="XP_010796156.1"/>
    </source>
</evidence>
<organism evidence="2 3">
    <name type="scientific">Notothenia coriiceps</name>
    <name type="common">black rockcod</name>
    <dbReference type="NCBI Taxonomy" id="8208"/>
    <lineage>
        <taxon>Eukaryota</taxon>
        <taxon>Metazoa</taxon>
        <taxon>Chordata</taxon>
        <taxon>Craniata</taxon>
        <taxon>Vertebrata</taxon>
        <taxon>Euteleostomi</taxon>
        <taxon>Actinopterygii</taxon>
        <taxon>Neopterygii</taxon>
        <taxon>Teleostei</taxon>
        <taxon>Neoteleostei</taxon>
        <taxon>Acanthomorphata</taxon>
        <taxon>Eupercaria</taxon>
        <taxon>Perciformes</taxon>
        <taxon>Notothenioidei</taxon>
        <taxon>Nototheniidae</taxon>
        <taxon>Notothenia</taxon>
    </lineage>
</organism>
<gene>
    <name evidence="3" type="primary">LOC104968273</name>
</gene>
<evidence type="ECO:0000259" key="1">
    <source>
        <dbReference type="Pfam" id="PF21670"/>
    </source>
</evidence>
<keyword evidence="2" id="KW-1185">Reference proteome</keyword>
<feature type="domain" description="Nuclear mitotic apparatus protein 1 N-terminal hook" evidence="1">
    <location>
        <begin position="3"/>
        <end position="150"/>
    </location>
</feature>
<dbReference type="AlphaFoldDB" id="A0A6I9Q795"/>
<dbReference type="OrthoDB" id="2436455at2759"/>
<dbReference type="InterPro" id="IPR048724">
    <property type="entry name" value="NuMA_N_HOOK"/>
</dbReference>
<protein>
    <recommendedName>
        <fullName evidence="1">Nuclear mitotic apparatus protein 1 N-terminal hook domain-containing protein</fullName>
    </recommendedName>
</protein>
<dbReference type="RefSeq" id="XP_010796156.1">
    <property type="nucleotide sequence ID" value="XM_010797854.1"/>
</dbReference>
<reference evidence="3" key="1">
    <citation type="submission" date="2025-08" db="UniProtKB">
        <authorList>
            <consortium name="RefSeq"/>
        </authorList>
    </citation>
    <scope>IDENTIFICATION</scope>
    <source>
        <tissue evidence="3">Muscle</tissue>
    </source>
</reference>
<name>A0A6I9Q795_9TELE</name>
<dbReference type="KEGG" id="ncc:104968273"/>